<dbReference type="InterPro" id="IPR029149">
    <property type="entry name" value="Creatin/AminoP/Spt16_N"/>
</dbReference>
<protein>
    <submittedName>
        <fullName evidence="2">Aminopeptidase P family N-terminal domain-containing protein</fullName>
    </submittedName>
</protein>
<dbReference type="Pfam" id="PF01321">
    <property type="entry name" value="Creatinase_N"/>
    <property type="match status" value="1"/>
</dbReference>
<comment type="caution">
    <text evidence="2">The sequence shown here is derived from an EMBL/GenBank/DDBJ whole genome shotgun (WGS) entry which is preliminary data.</text>
</comment>
<keyword evidence="3" id="KW-1185">Reference proteome</keyword>
<dbReference type="PANTHER" id="PTHR46112">
    <property type="entry name" value="AMINOPEPTIDASE"/>
    <property type="match status" value="1"/>
</dbReference>
<dbReference type="GO" id="GO:0004177">
    <property type="term" value="F:aminopeptidase activity"/>
    <property type="evidence" value="ECO:0007669"/>
    <property type="project" value="UniProtKB-KW"/>
</dbReference>
<dbReference type="Gene3D" id="3.90.230.10">
    <property type="entry name" value="Creatinase/methionine aminopeptidase superfamily"/>
    <property type="match status" value="1"/>
</dbReference>
<keyword evidence="2" id="KW-0645">Protease</keyword>
<dbReference type="SUPFAM" id="SSF55920">
    <property type="entry name" value="Creatinase/aminopeptidase"/>
    <property type="match status" value="1"/>
</dbReference>
<dbReference type="EMBL" id="JARACI010001036">
    <property type="protein sequence ID" value="MDD9207060.1"/>
    <property type="molecule type" value="Genomic_DNA"/>
</dbReference>
<feature type="non-terminal residue" evidence="2">
    <location>
        <position position="197"/>
    </location>
</feature>
<reference evidence="2" key="1">
    <citation type="submission" date="2023-02" db="EMBL/GenBank/DDBJ databases">
        <title>Georgenia sp.10Sc9-8, isolated from a soil sample collected from the Taklamakan desert.</title>
        <authorList>
            <person name="Liu S."/>
        </authorList>
    </citation>
    <scope>NUCLEOTIDE SEQUENCE</scope>
    <source>
        <strain evidence="2">10Sc9-8</strain>
    </source>
</reference>
<dbReference type="InterPro" id="IPR050659">
    <property type="entry name" value="Peptidase_M24B"/>
</dbReference>
<evidence type="ECO:0000313" key="2">
    <source>
        <dbReference type="EMBL" id="MDD9207060.1"/>
    </source>
</evidence>
<evidence type="ECO:0000313" key="3">
    <source>
        <dbReference type="Proteomes" id="UP001165561"/>
    </source>
</evidence>
<gene>
    <name evidence="2" type="ORF">PU560_11385</name>
</gene>
<keyword evidence="2" id="KW-0378">Hydrolase</keyword>
<name>A0ABT5TYB7_9MICO</name>
<dbReference type="InterPro" id="IPR036005">
    <property type="entry name" value="Creatinase/aminopeptidase-like"/>
</dbReference>
<keyword evidence="2" id="KW-0031">Aminopeptidase</keyword>
<proteinExistence type="predicted"/>
<dbReference type="Gene3D" id="3.40.350.10">
    <property type="entry name" value="Creatinase/prolidase N-terminal domain"/>
    <property type="match status" value="1"/>
</dbReference>
<sequence>MSNPWEPDTLRGRLARATELAADADLDALLITPGADLRYLTGYDALPLERLTCLVLRTHGDPVLVVPGLEQPAAAASPAGRMALDIVPWDELEDPYALVASLVPQAHRVAVDDQMWAEKVLRLRAAMPGAEQALAGAVLRELRMRKSPAEVQALREASAAIDRVHAQMGQWLRAGRTEREVGADIAEAIRAEGHAAA</sequence>
<dbReference type="SUPFAM" id="SSF53092">
    <property type="entry name" value="Creatinase/prolidase N-terminal domain"/>
    <property type="match status" value="1"/>
</dbReference>
<dbReference type="InterPro" id="IPR000587">
    <property type="entry name" value="Creatinase_N"/>
</dbReference>
<dbReference type="Proteomes" id="UP001165561">
    <property type="component" value="Unassembled WGS sequence"/>
</dbReference>
<evidence type="ECO:0000259" key="1">
    <source>
        <dbReference type="Pfam" id="PF01321"/>
    </source>
</evidence>
<feature type="domain" description="Creatinase N-terminal" evidence="1">
    <location>
        <begin position="13"/>
        <end position="144"/>
    </location>
</feature>
<accession>A0ABT5TYB7</accession>
<dbReference type="PANTHER" id="PTHR46112:SF3">
    <property type="entry name" value="AMINOPEPTIDASE YPDF"/>
    <property type="match status" value="1"/>
</dbReference>
<organism evidence="2 3">
    <name type="scientific">Georgenia halotolerans</name>
    <dbReference type="NCBI Taxonomy" id="3028317"/>
    <lineage>
        <taxon>Bacteria</taxon>
        <taxon>Bacillati</taxon>
        <taxon>Actinomycetota</taxon>
        <taxon>Actinomycetes</taxon>
        <taxon>Micrococcales</taxon>
        <taxon>Bogoriellaceae</taxon>
        <taxon>Georgenia</taxon>
    </lineage>
</organism>